<accession>A0A137P759</accession>
<keyword evidence="7" id="KW-1185">Reference proteome</keyword>
<dbReference type="Proteomes" id="UP000070444">
    <property type="component" value="Unassembled WGS sequence"/>
</dbReference>
<dbReference type="PANTHER" id="PTHR10963">
    <property type="entry name" value="GLYCOSYL HYDROLASE-RELATED"/>
    <property type="match status" value="1"/>
</dbReference>
<dbReference type="STRING" id="796925.A0A137P759"/>
<dbReference type="Gene3D" id="2.60.120.200">
    <property type="match status" value="1"/>
</dbReference>
<evidence type="ECO:0000313" key="7">
    <source>
        <dbReference type="Proteomes" id="UP000070444"/>
    </source>
</evidence>
<dbReference type="SUPFAM" id="SSF49899">
    <property type="entry name" value="Concanavalin A-like lectins/glucanases"/>
    <property type="match status" value="1"/>
</dbReference>
<dbReference type="InterPro" id="IPR000757">
    <property type="entry name" value="Beta-glucanase-like"/>
</dbReference>
<dbReference type="EMBL" id="KQ964493">
    <property type="protein sequence ID" value="KXN70761.1"/>
    <property type="molecule type" value="Genomic_DNA"/>
</dbReference>
<keyword evidence="1" id="KW-0732">Signal</keyword>
<protein>
    <submittedName>
        <fullName evidence="6">Glycoside hydrolase family 16 protein</fullName>
    </submittedName>
</protein>
<keyword evidence="2 6" id="KW-0378">Hydrolase</keyword>
<feature type="non-terminal residue" evidence="6">
    <location>
        <position position="161"/>
    </location>
</feature>
<evidence type="ECO:0000256" key="4">
    <source>
        <dbReference type="PIRSR" id="PIRSR608264-1"/>
    </source>
</evidence>
<name>A0A137P759_CONC2</name>
<evidence type="ECO:0000259" key="5">
    <source>
        <dbReference type="PROSITE" id="PS51762"/>
    </source>
</evidence>
<evidence type="ECO:0000256" key="2">
    <source>
        <dbReference type="ARBA" id="ARBA00022801"/>
    </source>
</evidence>
<dbReference type="PROSITE" id="PS51762">
    <property type="entry name" value="GH16_2"/>
    <property type="match status" value="1"/>
</dbReference>
<feature type="non-terminal residue" evidence="6">
    <location>
        <position position="1"/>
    </location>
</feature>
<sequence>GGTASSAQTFLYGKFTARLKTARIGGVVTAFILMSPEKDEIDWEWVGKDEYSSQTNYFSKGILDYTKGQTIANNFNTHQAFHTYGIIWTPDYITWTIDKTVVRTVTKESTLTQNGTYNFPDTPSNIKLNVWDGGCDAQGTRDWAGGFVNFDDPEYVANGGF</sequence>
<dbReference type="GO" id="GO:0016757">
    <property type="term" value="F:glycosyltransferase activity"/>
    <property type="evidence" value="ECO:0007669"/>
    <property type="project" value="TreeGrafter"/>
</dbReference>
<dbReference type="InterPro" id="IPR050546">
    <property type="entry name" value="Glycosyl_Hydrlase_16"/>
</dbReference>
<dbReference type="AlphaFoldDB" id="A0A137P759"/>
<feature type="active site" description="Nucleophile" evidence="4">
    <location>
        <position position="40"/>
    </location>
</feature>
<dbReference type="InterPro" id="IPR013320">
    <property type="entry name" value="ConA-like_dom_sf"/>
</dbReference>
<reference evidence="6 7" key="1">
    <citation type="journal article" date="2015" name="Genome Biol. Evol.">
        <title>Phylogenomic analyses indicate that early fungi evolved digesting cell walls of algal ancestors of land plants.</title>
        <authorList>
            <person name="Chang Y."/>
            <person name="Wang S."/>
            <person name="Sekimoto S."/>
            <person name="Aerts A.L."/>
            <person name="Choi C."/>
            <person name="Clum A."/>
            <person name="LaButti K.M."/>
            <person name="Lindquist E.A."/>
            <person name="Yee Ngan C."/>
            <person name="Ohm R.A."/>
            <person name="Salamov A.A."/>
            <person name="Grigoriev I.V."/>
            <person name="Spatafora J.W."/>
            <person name="Berbee M.L."/>
        </authorList>
    </citation>
    <scope>NUCLEOTIDE SEQUENCE [LARGE SCALE GENOMIC DNA]</scope>
    <source>
        <strain evidence="6 7">NRRL 28638</strain>
    </source>
</reference>
<dbReference type="GO" id="GO:0031505">
    <property type="term" value="P:fungal-type cell wall organization"/>
    <property type="evidence" value="ECO:0007669"/>
    <property type="project" value="TreeGrafter"/>
</dbReference>
<feature type="active site" description="Proton donor" evidence="4">
    <location>
        <position position="44"/>
    </location>
</feature>
<organism evidence="6 7">
    <name type="scientific">Conidiobolus coronatus (strain ATCC 28846 / CBS 209.66 / NRRL 28638)</name>
    <name type="common">Delacroixia coronata</name>
    <dbReference type="NCBI Taxonomy" id="796925"/>
    <lineage>
        <taxon>Eukaryota</taxon>
        <taxon>Fungi</taxon>
        <taxon>Fungi incertae sedis</taxon>
        <taxon>Zoopagomycota</taxon>
        <taxon>Entomophthoromycotina</taxon>
        <taxon>Entomophthoromycetes</taxon>
        <taxon>Entomophthorales</taxon>
        <taxon>Ancylistaceae</taxon>
        <taxon>Conidiobolus</taxon>
    </lineage>
</organism>
<dbReference type="GO" id="GO:0009277">
    <property type="term" value="C:fungal-type cell wall"/>
    <property type="evidence" value="ECO:0007669"/>
    <property type="project" value="TreeGrafter"/>
</dbReference>
<dbReference type="GO" id="GO:0004553">
    <property type="term" value="F:hydrolase activity, hydrolyzing O-glycosyl compounds"/>
    <property type="evidence" value="ECO:0007669"/>
    <property type="project" value="InterPro"/>
</dbReference>
<evidence type="ECO:0000256" key="3">
    <source>
        <dbReference type="ARBA" id="ARBA00023295"/>
    </source>
</evidence>
<gene>
    <name evidence="6" type="ORF">CONCODRAFT_27345</name>
</gene>
<keyword evidence="3" id="KW-0326">Glycosidase</keyword>
<dbReference type="PRINTS" id="PR00737">
    <property type="entry name" value="GLHYDRLASE16"/>
</dbReference>
<proteinExistence type="predicted"/>
<dbReference type="GO" id="GO:0005975">
    <property type="term" value="P:carbohydrate metabolic process"/>
    <property type="evidence" value="ECO:0007669"/>
    <property type="project" value="InterPro"/>
</dbReference>
<evidence type="ECO:0000256" key="1">
    <source>
        <dbReference type="ARBA" id="ARBA00022729"/>
    </source>
</evidence>
<dbReference type="PANTHER" id="PTHR10963:SF22">
    <property type="entry name" value="GLYCOSIDASE CRH2-RELATED"/>
    <property type="match status" value="1"/>
</dbReference>
<dbReference type="OMA" id="NTYNTTH"/>
<dbReference type="InterPro" id="IPR008264">
    <property type="entry name" value="Beta_glucanase"/>
</dbReference>
<dbReference type="Pfam" id="PF00722">
    <property type="entry name" value="Glyco_hydro_16"/>
    <property type="match status" value="1"/>
</dbReference>
<feature type="domain" description="GH16" evidence="5">
    <location>
        <begin position="1"/>
        <end position="152"/>
    </location>
</feature>
<dbReference type="OrthoDB" id="4781at2759"/>
<evidence type="ECO:0000313" key="6">
    <source>
        <dbReference type="EMBL" id="KXN70761.1"/>
    </source>
</evidence>